<evidence type="ECO:0000313" key="1">
    <source>
        <dbReference type="EMBL" id="JAD83463.1"/>
    </source>
</evidence>
<evidence type="ECO:0008006" key="2">
    <source>
        <dbReference type="Google" id="ProtNLM"/>
    </source>
</evidence>
<organism evidence="1">
    <name type="scientific">Arundo donax</name>
    <name type="common">Giant reed</name>
    <name type="synonym">Donax arundinaceus</name>
    <dbReference type="NCBI Taxonomy" id="35708"/>
    <lineage>
        <taxon>Eukaryota</taxon>
        <taxon>Viridiplantae</taxon>
        <taxon>Streptophyta</taxon>
        <taxon>Embryophyta</taxon>
        <taxon>Tracheophyta</taxon>
        <taxon>Spermatophyta</taxon>
        <taxon>Magnoliopsida</taxon>
        <taxon>Liliopsida</taxon>
        <taxon>Poales</taxon>
        <taxon>Poaceae</taxon>
        <taxon>PACMAD clade</taxon>
        <taxon>Arundinoideae</taxon>
        <taxon>Arundineae</taxon>
        <taxon>Arundo</taxon>
    </lineage>
</organism>
<dbReference type="EMBL" id="GBRH01214432">
    <property type="protein sequence ID" value="JAD83463.1"/>
    <property type="molecule type" value="Transcribed_RNA"/>
</dbReference>
<name>A0A0A9D9V4_ARUDO</name>
<reference evidence="1" key="2">
    <citation type="journal article" date="2015" name="Data Brief">
        <title>Shoot transcriptome of the giant reed, Arundo donax.</title>
        <authorList>
            <person name="Barrero R.A."/>
            <person name="Guerrero F.D."/>
            <person name="Moolhuijzen P."/>
            <person name="Goolsby J.A."/>
            <person name="Tidwell J."/>
            <person name="Bellgard S.E."/>
            <person name="Bellgard M.I."/>
        </authorList>
    </citation>
    <scope>NUCLEOTIDE SEQUENCE</scope>
    <source>
        <tissue evidence="1">Shoot tissue taken approximately 20 cm above the soil surface</tissue>
    </source>
</reference>
<dbReference type="PANTHER" id="PTHR16212:SF4">
    <property type="entry name" value="FOCADHESIN"/>
    <property type="match status" value="1"/>
</dbReference>
<proteinExistence type="predicted"/>
<sequence>MAESMYISRNIEVALLALHSWKSFVSNWMQAAVAFLDIKESLKLSKASKTANDIFKILCNHVPVSTPQVAVNIALAIGALCLIVPPTAHLVISSASDFLLKWLFQYEHEHQQWSAALSLGLVFNCFHPTDRKSKFQVINGLLEVISKTESCLVKGACGQALGYASHGLLTRAHNAGDPEVEDTTQFNERASVEDILHILVTSLVQLCPSSYYSLKKLSICGIGSMGGMEENNGKFDDDPWAVAGLVLGLGHSVVALYRLGAFEAVTEVKNILISWIPDVDSSSALFGDINSASLCMGSCLALPSVMAFCQRMELNDNLDALFNRYTYLASEVLNLKKSGTIFQNLLMAICIGAGSFLSCILDDGVHAMEFSGVKNLLDALKHIYTHPFPPLVHLGGMLGVVNAFGAGAGDLLTGMYSKHMTSHIKHEESSLVRGPVLTSPIGETLSTSMIQEMLVLAKDAEDKHIRHYAAWAISFLRSKWLSKNQILYDDNGFSEQSLVWNLSLWLSDLKFEKPGATVPVNTIGTVLKCLSKAPRLPNTDWGVVVRRCMKVEAQIPPESTNQQDPKLLREACLYFSLAHASHISPLLQFLDDLIDVLRFQRLDINVQSILLQSLSHLLKLFSDSRLEKLFEDLTGYLYSSTSSYLNYSSEQRSMIRMTFWEGICKCLVEVVSEESGGFSFIKKCIECLLPLLTLCIDGQPEFMDEWSAAIKCLTNAQKSWLSDMLQIRNTALITEGEYVDVAKKDYRQSKVVCYWLWFGT</sequence>
<dbReference type="GO" id="GO:0060147">
    <property type="term" value="P:regulation of post-transcriptional gene silencing"/>
    <property type="evidence" value="ECO:0007669"/>
    <property type="project" value="InterPro"/>
</dbReference>
<reference evidence="1" key="1">
    <citation type="submission" date="2014-09" db="EMBL/GenBank/DDBJ databases">
        <authorList>
            <person name="Magalhaes I.L.F."/>
            <person name="Oliveira U."/>
            <person name="Santos F.R."/>
            <person name="Vidigal T.H.D.A."/>
            <person name="Brescovit A.D."/>
            <person name="Santos A.J."/>
        </authorList>
    </citation>
    <scope>NUCLEOTIDE SEQUENCE</scope>
    <source>
        <tissue evidence="1">Shoot tissue taken approximately 20 cm above the soil surface</tissue>
    </source>
</reference>
<dbReference type="InterPro" id="IPR045163">
    <property type="entry name" value="Focadhesin/RST1"/>
</dbReference>
<dbReference type="PANTHER" id="PTHR16212">
    <property type="entry name" value="FOCADHESIN FAMILY MEMBER"/>
    <property type="match status" value="1"/>
</dbReference>
<dbReference type="SUPFAM" id="SSF48371">
    <property type="entry name" value="ARM repeat"/>
    <property type="match status" value="1"/>
</dbReference>
<accession>A0A0A9D9V4</accession>
<dbReference type="InterPro" id="IPR016024">
    <property type="entry name" value="ARM-type_fold"/>
</dbReference>
<dbReference type="AlphaFoldDB" id="A0A0A9D9V4"/>
<protein>
    <recommendedName>
        <fullName evidence="2">DUF3730 domain-containing protein</fullName>
    </recommendedName>
</protein>